<keyword evidence="2" id="KW-1185">Reference proteome</keyword>
<comment type="caution">
    <text evidence="1">The sequence shown here is derived from an EMBL/GenBank/DDBJ whole genome shotgun (WGS) entry which is preliminary data.</text>
</comment>
<gene>
    <name evidence="1" type="ORF">C8D84_102232</name>
</gene>
<dbReference type="AlphaFoldDB" id="A0A2V2A5M5"/>
<dbReference type="RefSeq" id="WP_146192879.1">
    <property type="nucleotide sequence ID" value="NZ_CAJGZY010000002.1"/>
</dbReference>
<protein>
    <submittedName>
        <fullName evidence="1">Uncharacterized protein</fullName>
    </submittedName>
</protein>
<dbReference type="Proteomes" id="UP000245655">
    <property type="component" value="Unassembled WGS sequence"/>
</dbReference>
<organism evidence="1 2">
    <name type="scientific">Psychrobacter immobilis</name>
    <dbReference type="NCBI Taxonomy" id="498"/>
    <lineage>
        <taxon>Bacteria</taxon>
        <taxon>Pseudomonadati</taxon>
        <taxon>Pseudomonadota</taxon>
        <taxon>Gammaproteobacteria</taxon>
        <taxon>Moraxellales</taxon>
        <taxon>Moraxellaceae</taxon>
        <taxon>Psychrobacter</taxon>
    </lineage>
</organism>
<sequence length="191" mass="21440">MKKRYSTMVKIHKSDKPKKAFLQSNNTYIALFGSVLLSLLLISACSPETFSEQGSLTAEDSATDPDRNLQDVEDIEDNIKNSYARLASKRSDICPKLIQEEIGSQVVERTAEVMVNNHCDYFLYPRSGQQISVSINDSQIEALLIVPALHDFANGDYQVDSYDKHVIRLTYNGATYKPENFMYDVAVTISG</sequence>
<reference evidence="1 2" key="1">
    <citation type="submission" date="2018-05" db="EMBL/GenBank/DDBJ databases">
        <title>Genomic Encyclopedia of Type Strains, Phase IV (KMG-IV): sequencing the most valuable type-strain genomes for metagenomic binning, comparative biology and taxonomic classification.</title>
        <authorList>
            <person name="Goeker M."/>
        </authorList>
    </citation>
    <scope>NUCLEOTIDE SEQUENCE [LARGE SCALE GENOMIC DNA]</scope>
    <source>
        <strain evidence="1 2">DSM 7229</strain>
    </source>
</reference>
<evidence type="ECO:0000313" key="2">
    <source>
        <dbReference type="Proteomes" id="UP000245655"/>
    </source>
</evidence>
<evidence type="ECO:0000313" key="1">
    <source>
        <dbReference type="EMBL" id="PWK14756.1"/>
    </source>
</evidence>
<proteinExistence type="predicted"/>
<dbReference type="EMBL" id="QGGM01000002">
    <property type="protein sequence ID" value="PWK14756.1"/>
    <property type="molecule type" value="Genomic_DNA"/>
</dbReference>
<dbReference type="GeneID" id="60254407"/>
<accession>A0A2V2A5M5</accession>
<name>A0A2V2A5M5_PSYIM</name>